<dbReference type="Proteomes" id="UP001215280">
    <property type="component" value="Unassembled WGS sequence"/>
</dbReference>
<evidence type="ECO:0000313" key="2">
    <source>
        <dbReference type="Proteomes" id="UP001215280"/>
    </source>
</evidence>
<dbReference type="AlphaFoldDB" id="A0AAD7IRW0"/>
<accession>A0AAD7IRW0</accession>
<evidence type="ECO:0000313" key="1">
    <source>
        <dbReference type="EMBL" id="KAJ7747626.1"/>
    </source>
</evidence>
<dbReference type="EMBL" id="JARJLG010000093">
    <property type="protein sequence ID" value="KAJ7747626.1"/>
    <property type="molecule type" value="Genomic_DNA"/>
</dbReference>
<sequence>MDPTDQFILECRDGEDNVVKVLVQHKKRIIFSVTLNSFGAKYFWKLLLFPFDSDGYQSADYFGSDLYGTLVSKAIVKIIVKIQTENILVTMKIKDKAAYDFNEHHGISEGKIVEDWDYEYRYARNRFGYLGNGFTQREIDSRG</sequence>
<comment type="caution">
    <text evidence="1">The sequence shown here is derived from an EMBL/GenBank/DDBJ whole genome shotgun (WGS) entry which is preliminary data.</text>
</comment>
<reference evidence="1" key="1">
    <citation type="submission" date="2023-03" db="EMBL/GenBank/DDBJ databases">
        <title>Massive genome expansion in bonnet fungi (Mycena s.s.) driven by repeated elements and novel gene families across ecological guilds.</title>
        <authorList>
            <consortium name="Lawrence Berkeley National Laboratory"/>
            <person name="Harder C.B."/>
            <person name="Miyauchi S."/>
            <person name="Viragh M."/>
            <person name="Kuo A."/>
            <person name="Thoen E."/>
            <person name="Andreopoulos B."/>
            <person name="Lu D."/>
            <person name="Skrede I."/>
            <person name="Drula E."/>
            <person name="Henrissat B."/>
            <person name="Morin E."/>
            <person name="Kohler A."/>
            <person name="Barry K."/>
            <person name="LaButti K."/>
            <person name="Morin E."/>
            <person name="Salamov A."/>
            <person name="Lipzen A."/>
            <person name="Mereny Z."/>
            <person name="Hegedus B."/>
            <person name="Baldrian P."/>
            <person name="Stursova M."/>
            <person name="Weitz H."/>
            <person name="Taylor A."/>
            <person name="Grigoriev I.V."/>
            <person name="Nagy L.G."/>
            <person name="Martin F."/>
            <person name="Kauserud H."/>
        </authorList>
    </citation>
    <scope>NUCLEOTIDE SEQUENCE</scope>
    <source>
        <strain evidence="1">CBHHK188m</strain>
    </source>
</reference>
<keyword evidence="2" id="KW-1185">Reference proteome</keyword>
<proteinExistence type="predicted"/>
<organism evidence="1 2">
    <name type="scientific">Mycena maculata</name>
    <dbReference type="NCBI Taxonomy" id="230809"/>
    <lineage>
        <taxon>Eukaryota</taxon>
        <taxon>Fungi</taxon>
        <taxon>Dikarya</taxon>
        <taxon>Basidiomycota</taxon>
        <taxon>Agaricomycotina</taxon>
        <taxon>Agaricomycetes</taxon>
        <taxon>Agaricomycetidae</taxon>
        <taxon>Agaricales</taxon>
        <taxon>Marasmiineae</taxon>
        <taxon>Mycenaceae</taxon>
        <taxon>Mycena</taxon>
    </lineage>
</organism>
<protein>
    <submittedName>
        <fullName evidence="1">Uncharacterized protein</fullName>
    </submittedName>
</protein>
<name>A0AAD7IRW0_9AGAR</name>
<gene>
    <name evidence="1" type="ORF">DFH07DRAFT_775950</name>
</gene>